<dbReference type="EMBL" id="VTEU01000003">
    <property type="protein sequence ID" value="TYS59203.1"/>
    <property type="molecule type" value="Genomic_DNA"/>
</dbReference>
<dbReference type="Proteomes" id="UP000195573">
    <property type="component" value="Chromosome"/>
</dbReference>
<name>A0A1Y0CPX2_9BACI</name>
<evidence type="ECO:0000256" key="2">
    <source>
        <dbReference type="ARBA" id="ARBA00017703"/>
    </source>
</evidence>
<reference evidence="11 13" key="1">
    <citation type="submission" date="2017-04" db="EMBL/GenBank/DDBJ databases">
        <title>Complete Genome Sequence of the Bacillus horikoshii 20a strain from Cuatro Cienegas, Coahuila, Mexico.</title>
        <authorList>
            <person name="Zarza E."/>
            <person name="Alcaraz L.D."/>
            <person name="Aguilar-Salinas B."/>
            <person name="Islas A."/>
            <person name="Olmedo-Alvarez G."/>
        </authorList>
    </citation>
    <scope>NUCLEOTIDE SEQUENCE [LARGE SCALE GENOMIC DNA]</scope>
    <source>
        <strain evidence="11 13">20a</strain>
    </source>
</reference>
<keyword evidence="4 12" id="KW-0548">Nucleotidyltransferase</keyword>
<feature type="domain" description="DNA polymerase III delta N-terminal" evidence="9">
    <location>
        <begin position="18"/>
        <end position="144"/>
    </location>
</feature>
<sequence>MGIEALKKIKAKHFAPIYLLLGTEAFLMKEIRNSIIEHALDEEEHDFNLSFYDMEEQPVDVAIEDAETLPFMGERRVVVLSNPFFLTAEKSKSKVEHNTDRFLSYIQEAAPYTIFVIQASYEKLDERKKIVKQLKKQAEVIEVQPLGERDLKMWMKEKALQNGADLSDAASEELLKIAGVNLSVLSQEINKMAMYIGVSEPEITVETVKLLAAKSIEHSVFELIEKMVHRRVDEALELFYDLVRNNEEPIKLHALIANQFRLLYQVKDLSEQGYSQQKMAGILRVHPYRVKLASQQGGYFERAELMKMVDDLAEADYLMKSGKIDKQLAMEMLLIKLAPVK</sequence>
<reference evidence="12 14" key="2">
    <citation type="submission" date="2019-08" db="EMBL/GenBank/DDBJ databases">
        <title>Bacillus genomes from the desert of Cuatro Cienegas, Coahuila.</title>
        <authorList>
            <person name="Olmedo-Alvarez G."/>
        </authorList>
    </citation>
    <scope>NUCLEOTIDE SEQUENCE [LARGE SCALE GENOMIC DNA]</scope>
    <source>
        <strain evidence="12 14">CH88_3T</strain>
    </source>
</reference>
<evidence type="ECO:0000259" key="9">
    <source>
        <dbReference type="Pfam" id="PF06144"/>
    </source>
</evidence>
<dbReference type="Gene3D" id="1.10.8.60">
    <property type="match status" value="1"/>
</dbReference>
<evidence type="ECO:0000256" key="4">
    <source>
        <dbReference type="ARBA" id="ARBA00022695"/>
    </source>
</evidence>
<dbReference type="Gene3D" id="3.40.50.300">
    <property type="entry name" value="P-loop containing nucleotide triphosphate hydrolases"/>
    <property type="match status" value="1"/>
</dbReference>
<dbReference type="InterPro" id="IPR005790">
    <property type="entry name" value="DNA_polIII_delta"/>
</dbReference>
<evidence type="ECO:0000256" key="5">
    <source>
        <dbReference type="ARBA" id="ARBA00022705"/>
    </source>
</evidence>
<comment type="catalytic activity">
    <reaction evidence="8">
        <text>DNA(n) + a 2'-deoxyribonucleoside 5'-triphosphate = DNA(n+1) + diphosphate</text>
        <dbReference type="Rhea" id="RHEA:22508"/>
        <dbReference type="Rhea" id="RHEA-COMP:17339"/>
        <dbReference type="Rhea" id="RHEA-COMP:17340"/>
        <dbReference type="ChEBI" id="CHEBI:33019"/>
        <dbReference type="ChEBI" id="CHEBI:61560"/>
        <dbReference type="ChEBI" id="CHEBI:173112"/>
        <dbReference type="EC" id="2.7.7.7"/>
    </reaction>
</comment>
<comment type="similarity">
    <text evidence="7">Belongs to the DNA polymerase HolA subunit family.</text>
</comment>
<dbReference type="InterPro" id="IPR048466">
    <property type="entry name" value="DNA_pol3_delta-like_C"/>
</dbReference>
<feature type="domain" description="DNA polymerase III delta subunit-like C-terminal" evidence="10">
    <location>
        <begin position="217"/>
        <end position="337"/>
    </location>
</feature>
<keyword evidence="3 12" id="KW-0808">Transferase</keyword>
<protein>
    <recommendedName>
        <fullName evidence="2">DNA polymerase III subunit delta</fullName>
        <ecNumber evidence="1">2.7.7.7</ecNumber>
    </recommendedName>
</protein>
<dbReference type="GO" id="GO:0003677">
    <property type="term" value="F:DNA binding"/>
    <property type="evidence" value="ECO:0007669"/>
    <property type="project" value="InterPro"/>
</dbReference>
<dbReference type="GeneID" id="96739803"/>
<dbReference type="GO" id="GO:0006261">
    <property type="term" value="P:DNA-templated DNA replication"/>
    <property type="evidence" value="ECO:0007669"/>
    <property type="project" value="TreeGrafter"/>
</dbReference>
<dbReference type="InterPro" id="IPR027417">
    <property type="entry name" value="P-loop_NTPase"/>
</dbReference>
<evidence type="ECO:0000256" key="1">
    <source>
        <dbReference type="ARBA" id="ARBA00012417"/>
    </source>
</evidence>
<dbReference type="Gene3D" id="1.20.272.10">
    <property type="match status" value="1"/>
</dbReference>
<proteinExistence type="inferred from homology"/>
<gene>
    <name evidence="12" type="primary">holA</name>
    <name evidence="11" type="ORF">B4U37_15405</name>
    <name evidence="12" type="ORF">FZC74_10740</name>
</gene>
<dbReference type="AlphaFoldDB" id="A0A1Y0CPX2"/>
<keyword evidence="6" id="KW-0239">DNA-directed DNA polymerase</keyword>
<dbReference type="GO" id="GO:0009360">
    <property type="term" value="C:DNA polymerase III complex"/>
    <property type="evidence" value="ECO:0007669"/>
    <property type="project" value="InterPro"/>
</dbReference>
<dbReference type="Proteomes" id="UP000323393">
    <property type="component" value="Unassembled WGS sequence"/>
</dbReference>
<evidence type="ECO:0000313" key="11">
    <source>
        <dbReference type="EMBL" id="ART77350.1"/>
    </source>
</evidence>
<dbReference type="Pfam" id="PF21694">
    <property type="entry name" value="DNA_pol3_delta_C"/>
    <property type="match status" value="1"/>
</dbReference>
<dbReference type="PANTHER" id="PTHR34388">
    <property type="entry name" value="DNA POLYMERASE III SUBUNIT DELTA"/>
    <property type="match status" value="1"/>
</dbReference>
<evidence type="ECO:0000256" key="3">
    <source>
        <dbReference type="ARBA" id="ARBA00022679"/>
    </source>
</evidence>
<evidence type="ECO:0000256" key="6">
    <source>
        <dbReference type="ARBA" id="ARBA00022932"/>
    </source>
</evidence>
<dbReference type="SUPFAM" id="SSF52540">
    <property type="entry name" value="P-loop containing nucleoside triphosphate hydrolases"/>
    <property type="match status" value="1"/>
</dbReference>
<dbReference type="SUPFAM" id="SSF48019">
    <property type="entry name" value="post-AAA+ oligomerization domain-like"/>
    <property type="match status" value="1"/>
</dbReference>
<evidence type="ECO:0000256" key="8">
    <source>
        <dbReference type="ARBA" id="ARBA00049244"/>
    </source>
</evidence>
<dbReference type="InterPro" id="IPR010372">
    <property type="entry name" value="DNA_pol3_delta_N"/>
</dbReference>
<keyword evidence="13" id="KW-1185">Reference proteome</keyword>
<dbReference type="Pfam" id="PF06144">
    <property type="entry name" value="DNA_pol3_delta"/>
    <property type="match status" value="1"/>
</dbReference>
<accession>A0A1Y0CPX2</accession>
<evidence type="ECO:0000259" key="10">
    <source>
        <dbReference type="Pfam" id="PF21694"/>
    </source>
</evidence>
<dbReference type="NCBIfam" id="TIGR01128">
    <property type="entry name" value="holA"/>
    <property type="match status" value="1"/>
</dbReference>
<dbReference type="RefSeq" id="WP_088018910.1">
    <property type="nucleotide sequence ID" value="NZ_CP020880.1"/>
</dbReference>
<evidence type="ECO:0000256" key="7">
    <source>
        <dbReference type="ARBA" id="ARBA00034754"/>
    </source>
</evidence>
<dbReference type="InterPro" id="IPR008921">
    <property type="entry name" value="DNA_pol3_clamp-load_cplx_C"/>
</dbReference>
<evidence type="ECO:0000313" key="12">
    <source>
        <dbReference type="EMBL" id="TYS59203.1"/>
    </source>
</evidence>
<keyword evidence="5" id="KW-0235">DNA replication</keyword>
<organism evidence="12 14">
    <name type="scientific">Sutcliffiella horikoshii</name>
    <dbReference type="NCBI Taxonomy" id="79883"/>
    <lineage>
        <taxon>Bacteria</taxon>
        <taxon>Bacillati</taxon>
        <taxon>Bacillota</taxon>
        <taxon>Bacilli</taxon>
        <taxon>Bacillales</taxon>
        <taxon>Bacillaceae</taxon>
        <taxon>Sutcliffiella</taxon>
    </lineage>
</organism>
<dbReference type="KEGG" id="bhk:B4U37_15405"/>
<evidence type="ECO:0000313" key="14">
    <source>
        <dbReference type="Proteomes" id="UP000323393"/>
    </source>
</evidence>
<dbReference type="GO" id="GO:0003887">
    <property type="term" value="F:DNA-directed DNA polymerase activity"/>
    <property type="evidence" value="ECO:0007669"/>
    <property type="project" value="UniProtKB-KW"/>
</dbReference>
<dbReference type="PANTHER" id="PTHR34388:SF1">
    <property type="entry name" value="DNA POLYMERASE III SUBUNIT DELTA"/>
    <property type="match status" value="1"/>
</dbReference>
<dbReference type="EC" id="2.7.7.7" evidence="1"/>
<evidence type="ECO:0000313" key="13">
    <source>
        <dbReference type="Proteomes" id="UP000195573"/>
    </source>
</evidence>
<dbReference type="EMBL" id="CP020880">
    <property type="protein sequence ID" value="ART77350.1"/>
    <property type="molecule type" value="Genomic_DNA"/>
</dbReference>